<protein>
    <submittedName>
        <fullName evidence="1">Uncharacterized protein</fullName>
    </submittedName>
</protein>
<comment type="caution">
    <text evidence="1">The sequence shown here is derived from an EMBL/GenBank/DDBJ whole genome shotgun (WGS) entry which is preliminary data.</text>
</comment>
<dbReference type="AlphaFoldDB" id="A0A420MZ77"/>
<proteinExistence type="predicted"/>
<dbReference type="EMBL" id="MRCX01000085">
    <property type="protein sequence ID" value="RKK73319.1"/>
    <property type="molecule type" value="Genomic_DNA"/>
</dbReference>
<evidence type="ECO:0000313" key="2">
    <source>
        <dbReference type="Proteomes" id="UP000285084"/>
    </source>
</evidence>
<reference evidence="1 2" key="1">
    <citation type="journal article" date="2018" name="Sci. Rep.">
        <title>Characterisation of pathogen-specific regions and novel effector candidates in Fusarium oxysporum f. sp. cepae.</title>
        <authorList>
            <person name="Armitage A.D."/>
            <person name="Taylor A."/>
            <person name="Sobczyk M.K."/>
            <person name="Baxter L."/>
            <person name="Greenfield B.P."/>
            <person name="Bates H.J."/>
            <person name="Wilson F."/>
            <person name="Jackson A.C."/>
            <person name="Ott S."/>
            <person name="Harrison R.J."/>
            <person name="Clarkson J.P."/>
        </authorList>
    </citation>
    <scope>NUCLEOTIDE SEQUENCE [LARGE SCALE GENOMIC DNA]</scope>
    <source>
        <strain evidence="1 2">Fo_A13</strain>
    </source>
</reference>
<evidence type="ECO:0000313" key="1">
    <source>
        <dbReference type="EMBL" id="RKK73319.1"/>
    </source>
</evidence>
<name>A0A420MZ77_FUSOX</name>
<dbReference type="Proteomes" id="UP000285084">
    <property type="component" value="Unassembled WGS sequence"/>
</dbReference>
<organism evidence="1 2">
    <name type="scientific">Fusarium oxysporum</name>
    <name type="common">Fusarium vascular wilt</name>
    <dbReference type="NCBI Taxonomy" id="5507"/>
    <lineage>
        <taxon>Eukaryota</taxon>
        <taxon>Fungi</taxon>
        <taxon>Dikarya</taxon>
        <taxon>Ascomycota</taxon>
        <taxon>Pezizomycotina</taxon>
        <taxon>Sordariomycetes</taxon>
        <taxon>Hypocreomycetidae</taxon>
        <taxon>Hypocreales</taxon>
        <taxon>Nectriaceae</taxon>
        <taxon>Fusarium</taxon>
        <taxon>Fusarium oxysporum species complex</taxon>
    </lineage>
</organism>
<sequence>MHDTAFAVAANGIFRFALDTVLSNFVVQVYLQKGTN</sequence>
<gene>
    <name evidence="1" type="ORF">BFJ69_g9323</name>
</gene>
<accession>A0A420MZ77</accession>